<proteinExistence type="predicted"/>
<evidence type="ECO:0000313" key="2">
    <source>
        <dbReference type="Proteomes" id="UP000287651"/>
    </source>
</evidence>
<accession>A0A444FPV9</accession>
<gene>
    <name evidence="1" type="ORF">B296_00004181</name>
</gene>
<evidence type="ECO:0000313" key="1">
    <source>
        <dbReference type="EMBL" id="RRT74606.1"/>
    </source>
</evidence>
<dbReference type="AlphaFoldDB" id="A0A444FPV9"/>
<name>A0A444FPV9_ENSVE</name>
<protein>
    <submittedName>
        <fullName evidence="1">Uncharacterized protein</fullName>
    </submittedName>
</protein>
<sequence>MIERRIVECERKIQRALKRLESEDAKAAVAISVSKVTQTPEVMELSKQIKEKLKEADVFDFEGKTDSKMWVLELVEELKAQIADKQSVLLLDAFNEDRVSLPLQNQNPSQLASLPVVNPPDPRTQEMINEKLKKAEDLGT</sequence>
<dbReference type="EMBL" id="AMZH03002729">
    <property type="protein sequence ID" value="RRT74606.1"/>
    <property type="molecule type" value="Genomic_DNA"/>
</dbReference>
<dbReference type="Proteomes" id="UP000287651">
    <property type="component" value="Unassembled WGS sequence"/>
</dbReference>
<organism evidence="1 2">
    <name type="scientific">Ensete ventricosum</name>
    <name type="common">Abyssinian banana</name>
    <name type="synonym">Musa ensete</name>
    <dbReference type="NCBI Taxonomy" id="4639"/>
    <lineage>
        <taxon>Eukaryota</taxon>
        <taxon>Viridiplantae</taxon>
        <taxon>Streptophyta</taxon>
        <taxon>Embryophyta</taxon>
        <taxon>Tracheophyta</taxon>
        <taxon>Spermatophyta</taxon>
        <taxon>Magnoliopsida</taxon>
        <taxon>Liliopsida</taxon>
        <taxon>Zingiberales</taxon>
        <taxon>Musaceae</taxon>
        <taxon>Ensete</taxon>
    </lineage>
</organism>
<reference evidence="1 2" key="1">
    <citation type="journal article" date="2014" name="Agronomy (Basel)">
        <title>A Draft Genome Sequence for Ensete ventricosum, the Drought-Tolerant Tree Against Hunger.</title>
        <authorList>
            <person name="Harrison J."/>
            <person name="Moore K.A."/>
            <person name="Paszkiewicz K."/>
            <person name="Jones T."/>
            <person name="Grant M."/>
            <person name="Ambacheew D."/>
            <person name="Muzemil S."/>
            <person name="Studholme D.J."/>
        </authorList>
    </citation>
    <scope>NUCLEOTIDE SEQUENCE [LARGE SCALE GENOMIC DNA]</scope>
</reference>
<comment type="caution">
    <text evidence="1">The sequence shown here is derived from an EMBL/GenBank/DDBJ whole genome shotgun (WGS) entry which is preliminary data.</text>
</comment>